<name>A0A8J4XVP7_CHIOP</name>
<sequence length="199" mass="22561">MPSLFSDCDESIGEWEYLPPVGPRPFKGFVGLKNAGATCYMNSVLQQLYMIRQIRHGVLAVEGAATDPEEDFSGEERMEQETNLDGNEEDTMSGSSNEESRKEYHIGILKQVQAIFAHLACSKLQYYVPRGLWKHFKLQGEPVNLREQHDACEFYNILVESLNEALKALGHEQIMNKILGGSYSDQKICKTCPHRYSSH</sequence>
<dbReference type="InterPro" id="IPR038765">
    <property type="entry name" value="Papain-like_cys_pep_sf"/>
</dbReference>
<comment type="similarity">
    <text evidence="1">Belongs to the peptidase C19 family.</text>
</comment>
<evidence type="ECO:0000256" key="2">
    <source>
        <dbReference type="SAM" id="MobiDB-lite"/>
    </source>
</evidence>
<gene>
    <name evidence="4" type="primary">USP9X_1</name>
    <name evidence="4" type="ORF">GWK47_013245</name>
</gene>
<dbReference type="PANTHER" id="PTHR24006:SF925">
    <property type="entry name" value="UBIQUITINYL HYDROLASE 1"/>
    <property type="match status" value="1"/>
</dbReference>
<dbReference type="AlphaFoldDB" id="A0A8J4XVP7"/>
<protein>
    <submittedName>
        <fullName evidence="4">Putative ubiquitin carboxyl-terminal hydrolase FAF-X</fullName>
    </submittedName>
</protein>
<dbReference type="GO" id="GO:0004843">
    <property type="term" value="F:cysteine-type deubiquitinase activity"/>
    <property type="evidence" value="ECO:0007669"/>
    <property type="project" value="InterPro"/>
</dbReference>
<dbReference type="GO" id="GO:0005829">
    <property type="term" value="C:cytosol"/>
    <property type="evidence" value="ECO:0007669"/>
    <property type="project" value="TreeGrafter"/>
</dbReference>
<dbReference type="InterPro" id="IPR001394">
    <property type="entry name" value="Peptidase_C19_UCH"/>
</dbReference>
<dbReference type="PROSITE" id="PS50235">
    <property type="entry name" value="USP_3"/>
    <property type="match status" value="1"/>
</dbReference>
<keyword evidence="4" id="KW-0378">Hydrolase</keyword>
<evidence type="ECO:0000313" key="5">
    <source>
        <dbReference type="Proteomes" id="UP000770661"/>
    </source>
</evidence>
<dbReference type="GO" id="GO:0005634">
    <property type="term" value="C:nucleus"/>
    <property type="evidence" value="ECO:0007669"/>
    <property type="project" value="TreeGrafter"/>
</dbReference>
<dbReference type="GO" id="GO:0016579">
    <property type="term" value="P:protein deubiquitination"/>
    <property type="evidence" value="ECO:0007669"/>
    <property type="project" value="InterPro"/>
</dbReference>
<dbReference type="SUPFAM" id="SSF54001">
    <property type="entry name" value="Cysteine proteinases"/>
    <property type="match status" value="1"/>
</dbReference>
<dbReference type="EMBL" id="JACEEZ010020174">
    <property type="protein sequence ID" value="KAG0714876.1"/>
    <property type="molecule type" value="Genomic_DNA"/>
</dbReference>
<dbReference type="Proteomes" id="UP000770661">
    <property type="component" value="Unassembled WGS sequence"/>
</dbReference>
<accession>A0A8J4XVP7</accession>
<dbReference type="InterPro" id="IPR050164">
    <property type="entry name" value="Peptidase_C19"/>
</dbReference>
<keyword evidence="5" id="KW-1185">Reference proteome</keyword>
<comment type="caution">
    <text evidence="4">The sequence shown here is derived from an EMBL/GenBank/DDBJ whole genome shotgun (WGS) entry which is preliminary data.</text>
</comment>
<evidence type="ECO:0000259" key="3">
    <source>
        <dbReference type="PROSITE" id="PS50235"/>
    </source>
</evidence>
<dbReference type="Gene3D" id="3.90.70.10">
    <property type="entry name" value="Cysteine proteinases"/>
    <property type="match status" value="1"/>
</dbReference>
<dbReference type="InterPro" id="IPR018200">
    <property type="entry name" value="USP_CS"/>
</dbReference>
<dbReference type="PANTHER" id="PTHR24006">
    <property type="entry name" value="UBIQUITIN CARBOXYL-TERMINAL HYDROLASE"/>
    <property type="match status" value="1"/>
</dbReference>
<organism evidence="4 5">
    <name type="scientific">Chionoecetes opilio</name>
    <name type="common">Atlantic snow crab</name>
    <name type="synonym">Cancer opilio</name>
    <dbReference type="NCBI Taxonomy" id="41210"/>
    <lineage>
        <taxon>Eukaryota</taxon>
        <taxon>Metazoa</taxon>
        <taxon>Ecdysozoa</taxon>
        <taxon>Arthropoda</taxon>
        <taxon>Crustacea</taxon>
        <taxon>Multicrustacea</taxon>
        <taxon>Malacostraca</taxon>
        <taxon>Eumalacostraca</taxon>
        <taxon>Eucarida</taxon>
        <taxon>Decapoda</taxon>
        <taxon>Pleocyemata</taxon>
        <taxon>Brachyura</taxon>
        <taxon>Eubrachyura</taxon>
        <taxon>Majoidea</taxon>
        <taxon>Majidae</taxon>
        <taxon>Chionoecetes</taxon>
    </lineage>
</organism>
<evidence type="ECO:0000256" key="1">
    <source>
        <dbReference type="ARBA" id="ARBA00009085"/>
    </source>
</evidence>
<proteinExistence type="inferred from homology"/>
<dbReference type="InterPro" id="IPR028889">
    <property type="entry name" value="USP"/>
</dbReference>
<dbReference type="OrthoDB" id="289038at2759"/>
<feature type="domain" description="USP" evidence="3">
    <location>
        <begin position="30"/>
        <end position="199"/>
    </location>
</feature>
<feature type="region of interest" description="Disordered" evidence="2">
    <location>
        <begin position="66"/>
        <end position="99"/>
    </location>
</feature>
<evidence type="ECO:0000313" key="4">
    <source>
        <dbReference type="EMBL" id="KAG0714876.1"/>
    </source>
</evidence>
<dbReference type="PROSITE" id="PS00972">
    <property type="entry name" value="USP_1"/>
    <property type="match status" value="1"/>
</dbReference>
<dbReference type="Pfam" id="PF00443">
    <property type="entry name" value="UCH"/>
    <property type="match status" value="1"/>
</dbReference>
<dbReference type="GO" id="GO:0016477">
    <property type="term" value="P:cell migration"/>
    <property type="evidence" value="ECO:0007669"/>
    <property type="project" value="TreeGrafter"/>
</dbReference>
<reference evidence="4" key="1">
    <citation type="submission" date="2020-07" db="EMBL/GenBank/DDBJ databases">
        <title>The High-quality genome of the commercially important snow crab, Chionoecetes opilio.</title>
        <authorList>
            <person name="Jeong J.-H."/>
            <person name="Ryu S."/>
        </authorList>
    </citation>
    <scope>NUCLEOTIDE SEQUENCE</scope>
    <source>
        <strain evidence="4">MADBK_172401_WGS</strain>
        <tissue evidence="4">Digestive gland</tissue>
    </source>
</reference>